<feature type="transmembrane region" description="Helical" evidence="1">
    <location>
        <begin position="9"/>
        <end position="32"/>
    </location>
</feature>
<organism evidence="3">
    <name type="scientific">mine drainage metagenome</name>
    <dbReference type="NCBI Taxonomy" id="410659"/>
    <lineage>
        <taxon>unclassified sequences</taxon>
        <taxon>metagenomes</taxon>
        <taxon>ecological metagenomes</taxon>
    </lineage>
</organism>
<dbReference type="EMBL" id="AUZY01003333">
    <property type="protein sequence ID" value="EQD69914.1"/>
    <property type="molecule type" value="Genomic_DNA"/>
</dbReference>
<keyword evidence="1" id="KW-1133">Transmembrane helix</keyword>
<proteinExistence type="predicted"/>
<feature type="transmembrane region" description="Helical" evidence="1">
    <location>
        <begin position="44"/>
        <end position="67"/>
    </location>
</feature>
<reference evidence="3" key="1">
    <citation type="submission" date="2013-08" db="EMBL/GenBank/DDBJ databases">
        <authorList>
            <person name="Mendez C."/>
            <person name="Richter M."/>
            <person name="Ferrer M."/>
            <person name="Sanchez J."/>
        </authorList>
    </citation>
    <scope>NUCLEOTIDE SEQUENCE</scope>
</reference>
<feature type="transmembrane region" description="Helical" evidence="1">
    <location>
        <begin position="115"/>
        <end position="139"/>
    </location>
</feature>
<dbReference type="InterPro" id="IPR006685">
    <property type="entry name" value="MscS_channel_2nd"/>
</dbReference>
<dbReference type="PANTHER" id="PTHR30221">
    <property type="entry name" value="SMALL-CONDUCTANCE MECHANOSENSITIVE CHANNEL"/>
    <property type="match status" value="1"/>
</dbReference>
<name>T1CN63_9ZZZZ</name>
<comment type="caution">
    <text evidence="3">The sequence shown here is derived from an EMBL/GenBank/DDBJ whole genome shotgun (WGS) entry which is preliminary data.</text>
</comment>
<dbReference type="GO" id="GO:0016020">
    <property type="term" value="C:membrane"/>
    <property type="evidence" value="ECO:0007669"/>
    <property type="project" value="InterPro"/>
</dbReference>
<dbReference type="InterPro" id="IPR010920">
    <property type="entry name" value="LSM_dom_sf"/>
</dbReference>
<feature type="domain" description="Mechanosensitive ion channel MscS" evidence="2">
    <location>
        <begin position="126"/>
        <end position="212"/>
    </location>
</feature>
<dbReference type="GO" id="GO:0008381">
    <property type="term" value="F:mechanosensitive monoatomic ion channel activity"/>
    <property type="evidence" value="ECO:0007669"/>
    <property type="project" value="InterPro"/>
</dbReference>
<sequence>MNATKRENLAVATGILVVVGLVALGVGLFLALDTLGVVPLNLLTVVHVLIAAILGVTALVLIGRLIERATRRSMDLRRASLVLSLYRLAAYTTLALVLLAIAGVNGLALLAGGTFAGLVLGLASQTVLSNLIAGVALLLTRPLQPGDRVTIVTWQYGLLAPAYPPKFYSQDTLVPGYTGTVISLSLVYSLLRMDEGSMFKVPNSILIQSAIISHDLPERWVRAKYELPARADPELALEQIAEAVRGVPCVARPDSVRVLLNQANQSTMVVSVDALCHGNMEEPPRSEILLAAIRAVRGTDSPTRV</sequence>
<dbReference type="InterPro" id="IPR045275">
    <property type="entry name" value="MscS_archaea/bacteria_type"/>
</dbReference>
<evidence type="ECO:0000259" key="2">
    <source>
        <dbReference type="Pfam" id="PF00924"/>
    </source>
</evidence>
<evidence type="ECO:0000313" key="3">
    <source>
        <dbReference type="EMBL" id="EQD69914.1"/>
    </source>
</evidence>
<evidence type="ECO:0000256" key="1">
    <source>
        <dbReference type="SAM" id="Phobius"/>
    </source>
</evidence>
<dbReference type="PANTHER" id="PTHR30221:SF1">
    <property type="entry name" value="SMALL-CONDUCTANCE MECHANOSENSITIVE CHANNEL"/>
    <property type="match status" value="1"/>
</dbReference>
<dbReference type="SUPFAM" id="SSF50182">
    <property type="entry name" value="Sm-like ribonucleoproteins"/>
    <property type="match status" value="1"/>
</dbReference>
<accession>T1CN63</accession>
<gene>
    <name evidence="3" type="ORF">B1B_05270</name>
</gene>
<dbReference type="Gene3D" id="1.10.287.1260">
    <property type="match status" value="1"/>
</dbReference>
<dbReference type="AlphaFoldDB" id="T1CN63"/>
<dbReference type="Pfam" id="PF00924">
    <property type="entry name" value="MS_channel_2nd"/>
    <property type="match status" value="1"/>
</dbReference>
<reference evidence="3" key="2">
    <citation type="journal article" date="2014" name="ISME J.">
        <title>Microbial stratification in low pH oxic and suboxic macroscopic growths along an acid mine drainage.</title>
        <authorList>
            <person name="Mendez-Garcia C."/>
            <person name="Mesa V."/>
            <person name="Sprenger R.R."/>
            <person name="Richter M."/>
            <person name="Diez M.S."/>
            <person name="Solano J."/>
            <person name="Bargiela R."/>
            <person name="Golyshina O.V."/>
            <person name="Manteca A."/>
            <person name="Ramos J.L."/>
            <person name="Gallego J.R."/>
            <person name="Llorente I."/>
            <person name="Martins Dos Santos V.A."/>
            <person name="Jensen O.N."/>
            <person name="Pelaez A.I."/>
            <person name="Sanchez J."/>
            <person name="Ferrer M."/>
        </authorList>
    </citation>
    <scope>NUCLEOTIDE SEQUENCE</scope>
</reference>
<keyword evidence="1" id="KW-0812">Transmembrane</keyword>
<protein>
    <submittedName>
        <fullName evidence="3">MscS Mechanosensitive ion channel</fullName>
    </submittedName>
</protein>
<keyword evidence="1" id="KW-0472">Membrane</keyword>
<feature type="transmembrane region" description="Helical" evidence="1">
    <location>
        <begin position="88"/>
        <end position="109"/>
    </location>
</feature>